<evidence type="ECO:0000256" key="13">
    <source>
        <dbReference type="HAMAP-Rule" id="MF_00409"/>
    </source>
</evidence>
<dbReference type="GO" id="GO:0009244">
    <property type="term" value="P:lipopolysaccharide core region biosynthetic process"/>
    <property type="evidence" value="ECO:0007669"/>
    <property type="project" value="TreeGrafter"/>
</dbReference>
<name>A0A510JXV5_9FUSO</name>
<dbReference type="OrthoDB" id="9789797at2"/>
<evidence type="ECO:0000256" key="2">
    <source>
        <dbReference type="ARBA" id="ARBA00004870"/>
    </source>
</evidence>
<dbReference type="EC" id="2.7.1.130" evidence="3 13"/>
<dbReference type="RefSeq" id="WP_155282324.1">
    <property type="nucleotide sequence ID" value="NZ_AP019831.1"/>
</dbReference>
<comment type="similarity">
    <text evidence="13">Belongs to the LpxK family.</text>
</comment>
<keyword evidence="7 13" id="KW-0808">Transferase</keyword>
<feature type="binding site" evidence="13">
    <location>
        <begin position="41"/>
        <end position="48"/>
    </location>
    <ligand>
        <name>ATP</name>
        <dbReference type="ChEBI" id="CHEBI:30616"/>
    </ligand>
</feature>
<evidence type="ECO:0000256" key="1">
    <source>
        <dbReference type="ARBA" id="ARBA00002274"/>
    </source>
</evidence>
<dbReference type="Pfam" id="PF02606">
    <property type="entry name" value="LpxK"/>
    <property type="match status" value="1"/>
</dbReference>
<keyword evidence="10 13" id="KW-0067">ATP-binding</keyword>
<evidence type="ECO:0000256" key="10">
    <source>
        <dbReference type="ARBA" id="ARBA00022840"/>
    </source>
</evidence>
<dbReference type="GO" id="GO:0009245">
    <property type="term" value="P:lipid A biosynthetic process"/>
    <property type="evidence" value="ECO:0007669"/>
    <property type="project" value="UniProtKB-UniRule"/>
</dbReference>
<dbReference type="UniPathway" id="UPA00359">
    <property type="reaction ID" value="UER00482"/>
</dbReference>
<evidence type="ECO:0000313" key="15">
    <source>
        <dbReference type="Proteomes" id="UP000422644"/>
    </source>
</evidence>
<reference evidence="14 15" key="1">
    <citation type="submission" date="2019-07" db="EMBL/GenBank/DDBJ databases">
        <title>Complete Genome Sequence of Leptotrichia trevisanii Strain JMUB3870.</title>
        <authorList>
            <person name="Watanabe S."/>
            <person name="Cui L."/>
        </authorList>
    </citation>
    <scope>NUCLEOTIDE SEQUENCE [LARGE SCALE GENOMIC DNA]</scope>
    <source>
        <strain evidence="14 15">JMUB3870</strain>
    </source>
</reference>
<evidence type="ECO:0000256" key="11">
    <source>
        <dbReference type="ARBA" id="ARBA00023098"/>
    </source>
</evidence>
<keyword evidence="8 13" id="KW-0547">Nucleotide-binding</keyword>
<keyword evidence="9 13" id="KW-0418">Kinase</keyword>
<sequence>MKLLSIIYGFIVFLRNKLYDLNIFKEKKVDGVEIICIGNIVAGGTGKTPAVQYFVQKYLEKNKKVGILSRGYKGKRETDLLLVRDEKKIYATSKESGDEAYLHALNFQIPVVVCKNRYEGATFLKEKCDVETIIMDDGFQHRKLKKDKNIILIDATNPFGMDNYLPKGRLRESLDALKRADEIIITKSNYVSREEIAKIKERLAKYQKPISVATFEESYFYKLNFENRKKFGKINNENNIKNEKFPLEIIKNKNVLIFSSIANPAVFYQTIKKLNPSNIDEIKFTDHHVYANEEILEIKEKAKNYDYVLTTEKDIVKIDKNIENLMILKMEFKIVEKMK</sequence>
<comment type="catalytic activity">
    <reaction evidence="13">
        <text>a lipid A disaccharide + ATP = a lipid IVA + ADP + H(+)</text>
        <dbReference type="Rhea" id="RHEA:67840"/>
        <dbReference type="ChEBI" id="CHEBI:15378"/>
        <dbReference type="ChEBI" id="CHEBI:30616"/>
        <dbReference type="ChEBI" id="CHEBI:176343"/>
        <dbReference type="ChEBI" id="CHEBI:176425"/>
        <dbReference type="ChEBI" id="CHEBI:456216"/>
        <dbReference type="EC" id="2.7.1.130"/>
    </reaction>
</comment>
<comment type="function">
    <text evidence="1 13">Transfers the gamma-phosphate of ATP to the 4'-position of a tetraacyldisaccharide 1-phosphate intermediate (termed DS-1-P) to form tetraacyldisaccharide 1,4'-bis-phosphate (lipid IVA).</text>
</comment>
<dbReference type="HAMAP" id="MF_00409">
    <property type="entry name" value="LpxK"/>
    <property type="match status" value="1"/>
</dbReference>
<accession>A0A510JXV5</accession>
<dbReference type="PANTHER" id="PTHR42724:SF1">
    <property type="entry name" value="TETRAACYLDISACCHARIDE 4'-KINASE, MITOCHONDRIAL-RELATED"/>
    <property type="match status" value="1"/>
</dbReference>
<keyword evidence="6 13" id="KW-0441">Lipid A biosynthesis</keyword>
<organism evidence="14 15">
    <name type="scientific">Leptotrichia trevisanii</name>
    <dbReference type="NCBI Taxonomy" id="109328"/>
    <lineage>
        <taxon>Bacteria</taxon>
        <taxon>Fusobacteriati</taxon>
        <taxon>Fusobacteriota</taxon>
        <taxon>Fusobacteriia</taxon>
        <taxon>Fusobacteriales</taxon>
        <taxon>Leptotrichiaceae</taxon>
        <taxon>Leptotrichia</taxon>
    </lineage>
</organism>
<gene>
    <name evidence="13" type="primary">lpxK</name>
    <name evidence="14" type="ORF">JMUB3870_0185</name>
</gene>
<evidence type="ECO:0000256" key="7">
    <source>
        <dbReference type="ARBA" id="ARBA00022679"/>
    </source>
</evidence>
<keyword evidence="15" id="KW-1185">Reference proteome</keyword>
<dbReference type="EMBL" id="AP019831">
    <property type="protein sequence ID" value="BBM44086.1"/>
    <property type="molecule type" value="Genomic_DNA"/>
</dbReference>
<dbReference type="InterPro" id="IPR003758">
    <property type="entry name" value="LpxK"/>
</dbReference>
<protein>
    <recommendedName>
        <fullName evidence="4 13">Tetraacyldisaccharide 4'-kinase</fullName>
        <ecNumber evidence="3 13">2.7.1.130</ecNumber>
    </recommendedName>
    <alternativeName>
        <fullName evidence="12 13">Lipid A 4'-kinase</fullName>
    </alternativeName>
</protein>
<dbReference type="AlphaFoldDB" id="A0A510JXV5"/>
<evidence type="ECO:0000256" key="5">
    <source>
        <dbReference type="ARBA" id="ARBA00022516"/>
    </source>
</evidence>
<evidence type="ECO:0000256" key="9">
    <source>
        <dbReference type="ARBA" id="ARBA00022777"/>
    </source>
</evidence>
<evidence type="ECO:0000256" key="3">
    <source>
        <dbReference type="ARBA" id="ARBA00012071"/>
    </source>
</evidence>
<proteinExistence type="inferred from homology"/>
<dbReference type="PANTHER" id="PTHR42724">
    <property type="entry name" value="TETRAACYLDISACCHARIDE 4'-KINASE"/>
    <property type="match status" value="1"/>
</dbReference>
<evidence type="ECO:0000256" key="4">
    <source>
        <dbReference type="ARBA" id="ARBA00016436"/>
    </source>
</evidence>
<dbReference type="NCBIfam" id="TIGR00682">
    <property type="entry name" value="lpxK"/>
    <property type="match status" value="1"/>
</dbReference>
<dbReference type="GO" id="GO:0005524">
    <property type="term" value="F:ATP binding"/>
    <property type="evidence" value="ECO:0007669"/>
    <property type="project" value="UniProtKB-UniRule"/>
</dbReference>
<evidence type="ECO:0000256" key="6">
    <source>
        <dbReference type="ARBA" id="ARBA00022556"/>
    </source>
</evidence>
<comment type="pathway">
    <text evidence="2 13">Glycolipid biosynthesis; lipid IV(A) biosynthesis; lipid IV(A) from (3R)-3-hydroxytetradecanoyl-[acyl-carrier-protein] and UDP-N-acetyl-alpha-D-glucosamine: step 6/6.</text>
</comment>
<keyword evidence="11 13" id="KW-0443">Lipid metabolism</keyword>
<evidence type="ECO:0000256" key="8">
    <source>
        <dbReference type="ARBA" id="ARBA00022741"/>
    </source>
</evidence>
<dbReference type="GO" id="GO:0009029">
    <property type="term" value="F:lipid-A 4'-kinase activity"/>
    <property type="evidence" value="ECO:0007669"/>
    <property type="project" value="UniProtKB-UniRule"/>
</dbReference>
<evidence type="ECO:0000313" key="14">
    <source>
        <dbReference type="EMBL" id="BBM44086.1"/>
    </source>
</evidence>
<dbReference type="GO" id="GO:0005886">
    <property type="term" value="C:plasma membrane"/>
    <property type="evidence" value="ECO:0007669"/>
    <property type="project" value="TreeGrafter"/>
</dbReference>
<evidence type="ECO:0000256" key="12">
    <source>
        <dbReference type="ARBA" id="ARBA00029757"/>
    </source>
</evidence>
<dbReference type="Proteomes" id="UP000422644">
    <property type="component" value="Chromosome"/>
</dbReference>
<keyword evidence="5 13" id="KW-0444">Lipid biosynthesis</keyword>